<feature type="transmembrane region" description="Helical" evidence="1">
    <location>
        <begin position="15"/>
        <end position="36"/>
    </location>
</feature>
<keyword evidence="1" id="KW-1133">Transmembrane helix</keyword>
<feature type="transmembrane region" description="Helical" evidence="1">
    <location>
        <begin position="146"/>
        <end position="167"/>
    </location>
</feature>
<keyword evidence="3" id="KW-1185">Reference proteome</keyword>
<dbReference type="RefSeq" id="WP_316662501.1">
    <property type="nucleotide sequence ID" value="NZ_JAWHTF010000005.1"/>
</dbReference>
<feature type="transmembrane region" description="Helical" evidence="1">
    <location>
        <begin position="80"/>
        <end position="101"/>
    </location>
</feature>
<comment type="caution">
    <text evidence="2">The sequence shown here is derived from an EMBL/GenBank/DDBJ whole genome shotgun (WGS) entry which is preliminary data.</text>
</comment>
<reference evidence="2 3" key="1">
    <citation type="submission" date="2023-10" db="EMBL/GenBank/DDBJ databases">
        <title>Marimonas sp. nov. isolated from tidal mud flat.</title>
        <authorList>
            <person name="Jaincy N.J."/>
            <person name="Srinivasan S."/>
            <person name="Lee S.-S."/>
        </authorList>
    </citation>
    <scope>NUCLEOTIDE SEQUENCE [LARGE SCALE GENOMIC DNA]</scope>
    <source>
        <strain evidence="2 3">MJ-SS3</strain>
    </source>
</reference>
<sequence>METQDLSPGKFSRNYGVYLGMFLIIIAVMMYVTGMQIQGKQWPMYLFYILFPVVIFYAINKYKAHNSNLLSLSEALKVGLSIAIVSALVFSVYSIIFNYIVDPEFIQQVANAEIERQLESGKITEEMVEKSASIREIFTNPIIGSAVWIALSALFGLIYSLIAGLVMKKEA</sequence>
<protein>
    <submittedName>
        <fullName evidence="2">DUF4199 domain-containing protein</fullName>
    </submittedName>
</protein>
<gene>
    <name evidence="2" type="ORF">RXV94_09810</name>
</gene>
<accession>A0ABU3U8P3</accession>
<evidence type="ECO:0000313" key="2">
    <source>
        <dbReference type="EMBL" id="MDU8886455.1"/>
    </source>
</evidence>
<organism evidence="2 3">
    <name type="scientific">Gilvirhabdus luticola</name>
    <dbReference type="NCBI Taxonomy" id="3079858"/>
    <lineage>
        <taxon>Bacteria</taxon>
        <taxon>Pseudomonadati</taxon>
        <taxon>Bacteroidota</taxon>
        <taxon>Flavobacteriia</taxon>
        <taxon>Flavobacteriales</taxon>
        <taxon>Flavobacteriaceae</taxon>
        <taxon>Gilvirhabdus</taxon>
    </lineage>
</organism>
<name>A0ABU3U8P3_9FLAO</name>
<keyword evidence="1" id="KW-0812">Transmembrane</keyword>
<dbReference type="EMBL" id="JAWHTF010000005">
    <property type="protein sequence ID" value="MDU8886455.1"/>
    <property type="molecule type" value="Genomic_DNA"/>
</dbReference>
<evidence type="ECO:0000256" key="1">
    <source>
        <dbReference type="SAM" id="Phobius"/>
    </source>
</evidence>
<feature type="transmembrane region" description="Helical" evidence="1">
    <location>
        <begin position="42"/>
        <end position="59"/>
    </location>
</feature>
<evidence type="ECO:0000313" key="3">
    <source>
        <dbReference type="Proteomes" id="UP001268651"/>
    </source>
</evidence>
<dbReference type="InterPro" id="IPR025250">
    <property type="entry name" value="DUF4199"/>
</dbReference>
<dbReference type="Pfam" id="PF13858">
    <property type="entry name" value="DUF4199"/>
    <property type="match status" value="1"/>
</dbReference>
<proteinExistence type="predicted"/>
<dbReference type="Proteomes" id="UP001268651">
    <property type="component" value="Unassembled WGS sequence"/>
</dbReference>
<keyword evidence="1" id="KW-0472">Membrane</keyword>